<organism evidence="2 3">
    <name type="scientific">Biomphalaria pfeifferi</name>
    <name type="common">Bloodfluke planorb</name>
    <name type="synonym">Freshwater snail</name>
    <dbReference type="NCBI Taxonomy" id="112525"/>
    <lineage>
        <taxon>Eukaryota</taxon>
        <taxon>Metazoa</taxon>
        <taxon>Spiralia</taxon>
        <taxon>Lophotrochozoa</taxon>
        <taxon>Mollusca</taxon>
        <taxon>Gastropoda</taxon>
        <taxon>Heterobranchia</taxon>
        <taxon>Euthyneura</taxon>
        <taxon>Panpulmonata</taxon>
        <taxon>Hygrophila</taxon>
        <taxon>Lymnaeoidea</taxon>
        <taxon>Planorbidae</taxon>
        <taxon>Biomphalaria</taxon>
    </lineage>
</organism>
<evidence type="ECO:0000313" key="2">
    <source>
        <dbReference type="EMBL" id="KAK0047531.1"/>
    </source>
</evidence>
<comment type="caution">
    <text evidence="2">The sequence shown here is derived from an EMBL/GenBank/DDBJ whole genome shotgun (WGS) entry which is preliminary data.</text>
</comment>
<feature type="compositionally biased region" description="Basic and acidic residues" evidence="1">
    <location>
        <begin position="29"/>
        <end position="38"/>
    </location>
</feature>
<dbReference type="EMBL" id="JASAOG010000150">
    <property type="protein sequence ID" value="KAK0047531.1"/>
    <property type="molecule type" value="Genomic_DNA"/>
</dbReference>
<reference evidence="2" key="2">
    <citation type="submission" date="2023-04" db="EMBL/GenBank/DDBJ databases">
        <authorList>
            <person name="Bu L."/>
            <person name="Lu L."/>
            <person name="Laidemitt M.R."/>
            <person name="Zhang S.M."/>
            <person name="Mutuku M."/>
            <person name="Mkoji G."/>
            <person name="Steinauer M."/>
            <person name="Loker E.S."/>
        </authorList>
    </citation>
    <scope>NUCLEOTIDE SEQUENCE</scope>
    <source>
        <strain evidence="2">KasaAsao</strain>
        <tissue evidence="2">Whole Snail</tissue>
    </source>
</reference>
<sequence>MINSNLSSKISTFMNSLPYNGYKQPTEPFKPKMSEAHDPQTSPVSGVSNSQSSSIPEEREKKIQDAVADCPKKDQHNKMKFISEFSVEDLKSAMESQSIDSHDKASVSEYDELLKELLNFIKILGKLTAIIVTTKERNKDHLGTGFLQRIQIKNNSDGSQTAVLTLTTAYHVFGVKETIKEEEKYKLAQDWKSMNVRARFFYDKPGDIGDEKKCLKLQNFRLLETDMEIDVDNDWCAIECEVKDTKLLPRVIDLKRYLQTYQEMQKTLFEMSKRTEYQKINLVVIVGHPHGQPKMVSIGRHYVTSNAIAKEVRSGQRWCRYYYDAPTCEASSGSPVFIFGQSITGFGYWFGHAHNHKKNVNEDNPVWKEVMEMNKNLKYLSQSTIGVEHIDSRN</sequence>
<accession>A0AAD8B3T2</accession>
<name>A0AAD8B3T2_BIOPF</name>
<dbReference type="SUPFAM" id="SSF50494">
    <property type="entry name" value="Trypsin-like serine proteases"/>
    <property type="match status" value="1"/>
</dbReference>
<keyword evidence="3" id="KW-1185">Reference proteome</keyword>
<feature type="compositionally biased region" description="Low complexity" evidence="1">
    <location>
        <begin position="42"/>
        <end position="54"/>
    </location>
</feature>
<feature type="region of interest" description="Disordered" evidence="1">
    <location>
        <begin position="15"/>
        <end position="60"/>
    </location>
</feature>
<evidence type="ECO:0000313" key="3">
    <source>
        <dbReference type="Proteomes" id="UP001233172"/>
    </source>
</evidence>
<dbReference type="InterPro" id="IPR009003">
    <property type="entry name" value="Peptidase_S1_PA"/>
</dbReference>
<evidence type="ECO:0000256" key="1">
    <source>
        <dbReference type="SAM" id="MobiDB-lite"/>
    </source>
</evidence>
<proteinExistence type="predicted"/>
<gene>
    <name evidence="2" type="ORF">Bpfe_023083</name>
</gene>
<dbReference type="AlphaFoldDB" id="A0AAD8B3T2"/>
<protein>
    <submittedName>
        <fullName evidence="2">Acidic repeat-containing protein-like isoform X2</fullName>
    </submittedName>
</protein>
<dbReference type="Proteomes" id="UP001233172">
    <property type="component" value="Unassembled WGS sequence"/>
</dbReference>
<reference evidence="2" key="1">
    <citation type="journal article" date="2023" name="PLoS Negl. Trop. Dis.">
        <title>A genome sequence for Biomphalaria pfeifferi, the major vector snail for the human-infecting parasite Schistosoma mansoni.</title>
        <authorList>
            <person name="Bu L."/>
            <person name="Lu L."/>
            <person name="Laidemitt M.R."/>
            <person name="Zhang S.M."/>
            <person name="Mutuku M."/>
            <person name="Mkoji G."/>
            <person name="Steinauer M."/>
            <person name="Loker E.S."/>
        </authorList>
    </citation>
    <scope>NUCLEOTIDE SEQUENCE</scope>
    <source>
        <strain evidence="2">KasaAsao</strain>
    </source>
</reference>